<feature type="region of interest" description="Disordered" evidence="1">
    <location>
        <begin position="236"/>
        <end position="260"/>
    </location>
</feature>
<gene>
    <name evidence="2" type="ORF">THASP1DRAFT_22672</name>
</gene>
<organism evidence="2 3">
    <name type="scientific">Thamnocephalis sphaerospora</name>
    <dbReference type="NCBI Taxonomy" id="78915"/>
    <lineage>
        <taxon>Eukaryota</taxon>
        <taxon>Fungi</taxon>
        <taxon>Fungi incertae sedis</taxon>
        <taxon>Zoopagomycota</taxon>
        <taxon>Zoopagomycotina</taxon>
        <taxon>Zoopagomycetes</taxon>
        <taxon>Zoopagales</taxon>
        <taxon>Sigmoideomycetaceae</taxon>
        <taxon>Thamnocephalis</taxon>
    </lineage>
</organism>
<dbReference type="AlphaFoldDB" id="A0A4P9XTI3"/>
<dbReference type="EMBL" id="KZ992510">
    <property type="protein sequence ID" value="RKP09488.1"/>
    <property type="molecule type" value="Genomic_DNA"/>
</dbReference>
<name>A0A4P9XTI3_9FUNG</name>
<proteinExistence type="predicted"/>
<feature type="compositionally biased region" description="Basic and acidic residues" evidence="1">
    <location>
        <begin position="8"/>
        <end position="31"/>
    </location>
</feature>
<dbReference type="Proteomes" id="UP000271241">
    <property type="component" value="Unassembled WGS sequence"/>
</dbReference>
<evidence type="ECO:0000256" key="1">
    <source>
        <dbReference type="SAM" id="MobiDB-lite"/>
    </source>
</evidence>
<feature type="region of interest" description="Disordered" evidence="1">
    <location>
        <begin position="1"/>
        <end position="87"/>
    </location>
</feature>
<protein>
    <submittedName>
        <fullName evidence="2">Uncharacterized protein</fullName>
    </submittedName>
</protein>
<sequence length="260" mass="28661">MPPPYGKAGKDRAQERRNKGERQRQSDESLPDKGQPPKANGSAVRLPRSARQARLCRQREQPSTQHGPGECTAAPTTLGERPAPHQNGGQAMCHGCLFGARQQDQASQHVSAGQSVHEASCESGQRHRRWWPTVLKHAPTVSPQMTNPTARLARSADAQTACTDEQAGRIVRDKGQPPIWRPVAKEYKTAVPQPSATCYAICMHVLIAAASMAVHHRRRTAMQPLLLAGMAARARTVGDRPMQRMERERERASKDDDRAN</sequence>
<evidence type="ECO:0000313" key="2">
    <source>
        <dbReference type="EMBL" id="RKP09488.1"/>
    </source>
</evidence>
<keyword evidence="3" id="KW-1185">Reference proteome</keyword>
<evidence type="ECO:0000313" key="3">
    <source>
        <dbReference type="Proteomes" id="UP000271241"/>
    </source>
</evidence>
<reference evidence="3" key="1">
    <citation type="journal article" date="2018" name="Nat. Microbiol.">
        <title>Leveraging single-cell genomics to expand the fungal tree of life.</title>
        <authorList>
            <person name="Ahrendt S.R."/>
            <person name="Quandt C.A."/>
            <person name="Ciobanu D."/>
            <person name="Clum A."/>
            <person name="Salamov A."/>
            <person name="Andreopoulos B."/>
            <person name="Cheng J.F."/>
            <person name="Woyke T."/>
            <person name="Pelin A."/>
            <person name="Henrissat B."/>
            <person name="Reynolds N.K."/>
            <person name="Benny G.L."/>
            <person name="Smith M.E."/>
            <person name="James T.Y."/>
            <person name="Grigoriev I.V."/>
        </authorList>
    </citation>
    <scope>NUCLEOTIDE SEQUENCE [LARGE SCALE GENOMIC DNA]</scope>
    <source>
        <strain evidence="3">RSA 1356</strain>
    </source>
</reference>
<accession>A0A4P9XTI3</accession>